<evidence type="ECO:0000313" key="3">
    <source>
        <dbReference type="EMBL" id="RGY09818.1"/>
    </source>
</evidence>
<proteinExistence type="predicted"/>
<comment type="caution">
    <text evidence="3">The sequence shown here is derived from an EMBL/GenBank/DDBJ whole genome shotgun (WGS) entry which is preliminary data.</text>
</comment>
<dbReference type="Proteomes" id="UP000284243">
    <property type="component" value="Unassembled WGS sequence"/>
</dbReference>
<dbReference type="Proteomes" id="UP000283426">
    <property type="component" value="Unassembled WGS sequence"/>
</dbReference>
<evidence type="ECO:0000313" key="6">
    <source>
        <dbReference type="Proteomes" id="UP000284434"/>
    </source>
</evidence>
<dbReference type="EMBL" id="QRYW01000028">
    <property type="protein sequence ID" value="RGV23455.1"/>
    <property type="molecule type" value="Genomic_DNA"/>
</dbReference>
<dbReference type="AlphaFoldDB" id="A0A1Y3YG53"/>
<protein>
    <submittedName>
        <fullName evidence="3">Uncharacterized protein</fullName>
    </submittedName>
</protein>
<dbReference type="Proteomes" id="UP000284434">
    <property type="component" value="Unassembled WGS sequence"/>
</dbReference>
<evidence type="ECO:0000313" key="2">
    <source>
        <dbReference type="EMBL" id="RGV23455.1"/>
    </source>
</evidence>
<dbReference type="EMBL" id="QSCO01000001">
    <property type="protein sequence ID" value="RGY09818.1"/>
    <property type="molecule type" value="Genomic_DNA"/>
</dbReference>
<gene>
    <name evidence="2" type="ORF">DWW24_13255</name>
    <name evidence="1" type="ORF">DWW57_09490</name>
    <name evidence="3" type="ORF">DXA53_00535</name>
</gene>
<sequence>MPLNYFYIFAAENQNNMNLKYILIVWGAMLFCVGCSEDDVDSSYSFDVAGLKATVTNDKGSVVEMNTILLDSLQQQGFVGEVSFSEETRAENDRLAEEKFAEKLENIKNIKPARLLQLLPGERVMVTFDYLLKRGKDVLEEEEITLDEAIAL</sequence>
<evidence type="ECO:0000313" key="5">
    <source>
        <dbReference type="Proteomes" id="UP000284243"/>
    </source>
</evidence>
<reference evidence="4 5" key="1">
    <citation type="submission" date="2018-08" db="EMBL/GenBank/DDBJ databases">
        <title>A genome reference for cultivated species of the human gut microbiota.</title>
        <authorList>
            <person name="Zou Y."/>
            <person name="Xue W."/>
            <person name="Luo G."/>
        </authorList>
    </citation>
    <scope>NUCLEOTIDE SEQUENCE [LARGE SCALE GENOMIC DNA]</scope>
    <source>
        <strain evidence="2 4">AF14-6AC</strain>
        <strain evidence="1 5">AF16-14</strain>
        <strain evidence="3 6">OF03-11</strain>
    </source>
</reference>
<dbReference type="EMBL" id="QRYC01000011">
    <property type="protein sequence ID" value="RGU56242.1"/>
    <property type="molecule type" value="Genomic_DNA"/>
</dbReference>
<name>A0A1Y3YG53_9BACT</name>
<accession>A0A1Y3YG53</accession>
<evidence type="ECO:0000313" key="1">
    <source>
        <dbReference type="EMBL" id="RGU56242.1"/>
    </source>
</evidence>
<evidence type="ECO:0000313" key="4">
    <source>
        <dbReference type="Proteomes" id="UP000283426"/>
    </source>
</evidence>
<organism evidence="3 6">
    <name type="scientific">Odoribacter splanchnicus</name>
    <dbReference type="NCBI Taxonomy" id="28118"/>
    <lineage>
        <taxon>Bacteria</taxon>
        <taxon>Pseudomonadati</taxon>
        <taxon>Bacteroidota</taxon>
        <taxon>Bacteroidia</taxon>
        <taxon>Bacteroidales</taxon>
        <taxon>Odoribacteraceae</taxon>
        <taxon>Odoribacter</taxon>
    </lineage>
</organism>